<dbReference type="InterPro" id="IPR039801">
    <property type="entry name" value="EPS8-like"/>
</dbReference>
<dbReference type="InterPro" id="IPR001452">
    <property type="entry name" value="SH3_domain"/>
</dbReference>
<organism evidence="4 5">
    <name type="scientific">Paragonimus westermani</name>
    <dbReference type="NCBI Taxonomy" id="34504"/>
    <lineage>
        <taxon>Eukaryota</taxon>
        <taxon>Metazoa</taxon>
        <taxon>Spiralia</taxon>
        <taxon>Lophotrochozoa</taxon>
        <taxon>Platyhelminthes</taxon>
        <taxon>Trematoda</taxon>
        <taxon>Digenea</taxon>
        <taxon>Plagiorchiida</taxon>
        <taxon>Troglotremata</taxon>
        <taxon>Troglotrematidae</taxon>
        <taxon>Paragonimus</taxon>
    </lineage>
</organism>
<dbReference type="EMBL" id="JTDF01000315">
    <property type="protein sequence ID" value="KAF8571797.1"/>
    <property type="molecule type" value="Genomic_DNA"/>
</dbReference>
<protein>
    <recommendedName>
        <fullName evidence="3">SH3 domain-containing protein</fullName>
    </recommendedName>
</protein>
<dbReference type="AlphaFoldDB" id="A0A8T0DYL4"/>
<proteinExistence type="predicted"/>
<evidence type="ECO:0000256" key="1">
    <source>
        <dbReference type="ARBA" id="ARBA00022443"/>
    </source>
</evidence>
<dbReference type="GO" id="GO:0032587">
    <property type="term" value="C:ruffle membrane"/>
    <property type="evidence" value="ECO:0007669"/>
    <property type="project" value="TreeGrafter"/>
</dbReference>
<feature type="domain" description="SH3" evidence="3">
    <location>
        <begin position="4"/>
        <end position="63"/>
    </location>
</feature>
<name>A0A8T0DYL4_9TREM</name>
<reference evidence="4 5" key="1">
    <citation type="submission" date="2019-07" db="EMBL/GenBank/DDBJ databases">
        <title>Annotation for the trematode Paragonimus westermani.</title>
        <authorList>
            <person name="Choi Y.-J."/>
        </authorList>
    </citation>
    <scope>NUCLEOTIDE SEQUENCE [LARGE SCALE GENOMIC DNA]</scope>
    <source>
        <strain evidence="4">180907_Pwestermani</strain>
    </source>
</reference>
<dbReference type="SMART" id="SM00326">
    <property type="entry name" value="SH3"/>
    <property type="match status" value="1"/>
</dbReference>
<dbReference type="PANTHER" id="PTHR12287:SF23">
    <property type="entry name" value="AROUSER, ISOFORM A-RELATED"/>
    <property type="match status" value="1"/>
</dbReference>
<dbReference type="GO" id="GO:0007266">
    <property type="term" value="P:Rho protein signal transduction"/>
    <property type="evidence" value="ECO:0007669"/>
    <property type="project" value="TreeGrafter"/>
</dbReference>
<dbReference type="PRINTS" id="PR00452">
    <property type="entry name" value="SH3DOMAIN"/>
</dbReference>
<gene>
    <name evidence="4" type="ORF">P879_06398</name>
</gene>
<dbReference type="SUPFAM" id="SSF50044">
    <property type="entry name" value="SH3-domain"/>
    <property type="match status" value="1"/>
</dbReference>
<evidence type="ECO:0000313" key="4">
    <source>
        <dbReference type="EMBL" id="KAF8571797.1"/>
    </source>
</evidence>
<feature type="non-terminal residue" evidence="4">
    <location>
        <position position="164"/>
    </location>
</feature>
<dbReference type="OrthoDB" id="26539at2759"/>
<dbReference type="PROSITE" id="PS50002">
    <property type="entry name" value="SH3"/>
    <property type="match status" value="1"/>
</dbReference>
<dbReference type="GO" id="GO:0035023">
    <property type="term" value="P:regulation of Rho protein signal transduction"/>
    <property type="evidence" value="ECO:0007669"/>
    <property type="project" value="TreeGrafter"/>
</dbReference>
<keyword evidence="1 2" id="KW-0728">SH3 domain</keyword>
<dbReference type="PANTHER" id="PTHR12287">
    <property type="entry name" value="EPIDERMAL GROWTH FACTOR RECEPTOR KINASE SUBSTRATE EPS8-RELATED PROTEIN"/>
    <property type="match status" value="1"/>
</dbReference>
<accession>A0A8T0DYL4</accession>
<keyword evidence="5" id="KW-1185">Reference proteome</keyword>
<dbReference type="Proteomes" id="UP000699462">
    <property type="component" value="Unassembled WGS sequence"/>
</dbReference>
<evidence type="ECO:0000256" key="2">
    <source>
        <dbReference type="PROSITE-ProRule" id="PRU00192"/>
    </source>
</evidence>
<sequence>MTEPIRGNLVAKFDYYATESHELTVLEGERLTLLDDSSLWWKVMNSAGEVGYVPSNYVKSARQNLLSNFMNSLGRKKGNNASKLTSPTTNARISRTIEELVSSQPFTEHNRASVTLVQGTLKTPTESTAADVSSSEMSSALNTIVRGPKDGVFYSFNRNSHPSG</sequence>
<dbReference type="InterPro" id="IPR036028">
    <property type="entry name" value="SH3-like_dom_sf"/>
</dbReference>
<comment type="caution">
    <text evidence="4">The sequence shown here is derived from an EMBL/GenBank/DDBJ whole genome shotgun (WGS) entry which is preliminary data.</text>
</comment>
<dbReference type="Pfam" id="PF00018">
    <property type="entry name" value="SH3_1"/>
    <property type="match status" value="1"/>
</dbReference>
<dbReference type="GO" id="GO:1900029">
    <property type="term" value="P:positive regulation of ruffle assembly"/>
    <property type="evidence" value="ECO:0007669"/>
    <property type="project" value="TreeGrafter"/>
</dbReference>
<dbReference type="GO" id="GO:0003779">
    <property type="term" value="F:actin binding"/>
    <property type="evidence" value="ECO:0007669"/>
    <property type="project" value="TreeGrafter"/>
</dbReference>
<dbReference type="GO" id="GO:0031982">
    <property type="term" value="C:vesicle"/>
    <property type="evidence" value="ECO:0007669"/>
    <property type="project" value="TreeGrafter"/>
</dbReference>
<dbReference type="Gene3D" id="2.30.30.40">
    <property type="entry name" value="SH3 Domains"/>
    <property type="match status" value="1"/>
</dbReference>
<evidence type="ECO:0000259" key="3">
    <source>
        <dbReference type="PROSITE" id="PS50002"/>
    </source>
</evidence>
<evidence type="ECO:0000313" key="5">
    <source>
        <dbReference type="Proteomes" id="UP000699462"/>
    </source>
</evidence>